<keyword evidence="3 6" id="KW-0812">Transmembrane</keyword>
<dbReference type="OrthoDB" id="4021778at2759"/>
<reference evidence="8 9" key="1">
    <citation type="submission" date="2015-04" db="EMBL/GenBank/DDBJ databases">
        <title>Complete genome sequence of Schizopora paradoxa KUC8140, a cosmopolitan wood degrader in East Asia.</title>
        <authorList>
            <consortium name="DOE Joint Genome Institute"/>
            <person name="Min B."/>
            <person name="Park H."/>
            <person name="Jang Y."/>
            <person name="Kim J.-J."/>
            <person name="Kim K.H."/>
            <person name="Pangilinan J."/>
            <person name="Lipzen A."/>
            <person name="Riley R."/>
            <person name="Grigoriev I.V."/>
            <person name="Spatafora J.W."/>
            <person name="Choi I.-G."/>
        </authorList>
    </citation>
    <scope>NUCLEOTIDE SEQUENCE [LARGE SCALE GENOMIC DNA]</scope>
    <source>
        <strain evidence="8 9">KUC8140</strain>
    </source>
</reference>
<evidence type="ECO:0000256" key="6">
    <source>
        <dbReference type="SAM" id="Phobius"/>
    </source>
</evidence>
<dbReference type="GO" id="GO:0012505">
    <property type="term" value="C:endomembrane system"/>
    <property type="evidence" value="ECO:0007669"/>
    <property type="project" value="UniProtKB-SubCell"/>
</dbReference>
<proteinExistence type="inferred from homology"/>
<evidence type="ECO:0000256" key="4">
    <source>
        <dbReference type="ARBA" id="ARBA00022989"/>
    </source>
</evidence>
<dbReference type="Pfam" id="PF15982">
    <property type="entry name" value="TMEM135_C_rich"/>
    <property type="match status" value="1"/>
</dbReference>
<feature type="transmembrane region" description="Helical" evidence="6">
    <location>
        <begin position="338"/>
        <end position="360"/>
    </location>
</feature>
<dbReference type="PANTHER" id="PTHR12459">
    <property type="entry name" value="TRANSMEMBRANE PROTEIN 135-RELATED"/>
    <property type="match status" value="1"/>
</dbReference>
<keyword evidence="4 6" id="KW-1133">Transmembrane helix</keyword>
<evidence type="ECO:0000259" key="7">
    <source>
        <dbReference type="Pfam" id="PF15982"/>
    </source>
</evidence>
<gene>
    <name evidence="8" type="ORF">SCHPADRAFT_903264</name>
</gene>
<evidence type="ECO:0000256" key="5">
    <source>
        <dbReference type="ARBA" id="ARBA00023136"/>
    </source>
</evidence>
<evidence type="ECO:0000256" key="2">
    <source>
        <dbReference type="ARBA" id="ARBA00008924"/>
    </source>
</evidence>
<feature type="transmembrane region" description="Helical" evidence="6">
    <location>
        <begin position="296"/>
        <end position="317"/>
    </location>
</feature>
<feature type="domain" description="Transmembrane protein 135 N-terminal" evidence="7">
    <location>
        <begin position="284"/>
        <end position="407"/>
    </location>
</feature>
<keyword evidence="5 6" id="KW-0472">Membrane</keyword>
<dbReference type="InParanoid" id="A0A0H2RRJ1"/>
<dbReference type="InterPro" id="IPR026749">
    <property type="entry name" value="Tmem135"/>
</dbReference>
<accession>A0A0H2RRJ1</accession>
<evidence type="ECO:0000256" key="3">
    <source>
        <dbReference type="ARBA" id="ARBA00022692"/>
    </source>
</evidence>
<evidence type="ECO:0000313" key="8">
    <source>
        <dbReference type="EMBL" id="KLO14449.1"/>
    </source>
</evidence>
<dbReference type="InterPro" id="IPR031926">
    <property type="entry name" value="TMEM135_N"/>
</dbReference>
<dbReference type="Proteomes" id="UP000053477">
    <property type="component" value="Unassembled WGS sequence"/>
</dbReference>
<evidence type="ECO:0000313" key="9">
    <source>
        <dbReference type="Proteomes" id="UP000053477"/>
    </source>
</evidence>
<keyword evidence="9" id="KW-1185">Reference proteome</keyword>
<feature type="transmembrane region" description="Helical" evidence="6">
    <location>
        <begin position="372"/>
        <end position="393"/>
    </location>
</feature>
<name>A0A0H2RRJ1_9AGAM</name>
<comment type="similarity">
    <text evidence="2">Belongs to the TMEM135 family.</text>
</comment>
<organism evidence="8 9">
    <name type="scientific">Schizopora paradoxa</name>
    <dbReference type="NCBI Taxonomy" id="27342"/>
    <lineage>
        <taxon>Eukaryota</taxon>
        <taxon>Fungi</taxon>
        <taxon>Dikarya</taxon>
        <taxon>Basidiomycota</taxon>
        <taxon>Agaricomycotina</taxon>
        <taxon>Agaricomycetes</taxon>
        <taxon>Hymenochaetales</taxon>
        <taxon>Schizoporaceae</taxon>
        <taxon>Schizopora</taxon>
    </lineage>
</organism>
<sequence length="482" mass="52976">MTVAIGGGEALRELWRQVDTEEMDEERNVPKKCTGNLGRRLKSDQLSPVCKTFISCSISSLVAILLLTSRRASALPKRADIPFTVPISHSARNTSGRTSATLDLTLMLFVRALDAILQGEFVRRAEAQAGRQRSEGGNSTSYLHNLRVKAASMTDKVDALAFWLASSRIMWCFFYAQERLPRSYVRWIGALANIDQRLAEALRRRRAGTWTYGDSSASSSLLRSLASDLGYPSTWGDSSIIPANGGPNADQVWKSIGVTARAGVGGIPCELVHGDVGGIFGNVGPSCSRNVAIRGLMGFVEAFAIYAPVHFLPILLARPRSLKKLSTFRRTLISVVRSSLFLSTFISSIWATVCMTRTLVIARLFPNISHNFYDGPFGCILLGCLACGGSIWIEQGRRRGEMALYVLPRALRASLRDTWLRGGSLSVKLVERLTFMFSLATILTAARHKPESLRGLSHWTLSFILDGPGADFLKNRRKSTLD</sequence>
<evidence type="ECO:0000256" key="1">
    <source>
        <dbReference type="ARBA" id="ARBA00004127"/>
    </source>
</evidence>
<protein>
    <recommendedName>
        <fullName evidence="7">Transmembrane protein 135 N-terminal domain-containing protein</fullName>
    </recommendedName>
</protein>
<dbReference type="PANTHER" id="PTHR12459:SF15">
    <property type="entry name" value="TRANSMEMBRANE PROTEIN 135"/>
    <property type="match status" value="1"/>
</dbReference>
<comment type="subcellular location">
    <subcellularLocation>
        <location evidence="1">Endomembrane system</location>
        <topology evidence="1">Multi-pass membrane protein</topology>
    </subcellularLocation>
</comment>
<dbReference type="AlphaFoldDB" id="A0A0H2RRJ1"/>
<dbReference type="EMBL" id="KQ085943">
    <property type="protein sequence ID" value="KLO14449.1"/>
    <property type="molecule type" value="Genomic_DNA"/>
</dbReference>